<accession>A0ABP0J7N8</accession>
<evidence type="ECO:0000313" key="3">
    <source>
        <dbReference type="EMBL" id="CAK9010367.1"/>
    </source>
</evidence>
<dbReference type="InterPro" id="IPR023631">
    <property type="entry name" value="Amidase_dom"/>
</dbReference>
<reference evidence="3 4" key="1">
    <citation type="submission" date="2024-02" db="EMBL/GenBank/DDBJ databases">
        <authorList>
            <person name="Chen Y."/>
            <person name="Shah S."/>
            <person name="Dougan E. K."/>
            <person name="Thang M."/>
            <person name="Chan C."/>
        </authorList>
    </citation>
    <scope>NUCLEOTIDE SEQUENCE [LARGE SCALE GENOMIC DNA]</scope>
</reference>
<dbReference type="Proteomes" id="UP001642464">
    <property type="component" value="Unassembled WGS sequence"/>
</dbReference>
<evidence type="ECO:0000313" key="4">
    <source>
        <dbReference type="Proteomes" id="UP001642464"/>
    </source>
</evidence>
<organism evidence="3 4">
    <name type="scientific">Durusdinium trenchii</name>
    <dbReference type="NCBI Taxonomy" id="1381693"/>
    <lineage>
        <taxon>Eukaryota</taxon>
        <taxon>Sar</taxon>
        <taxon>Alveolata</taxon>
        <taxon>Dinophyceae</taxon>
        <taxon>Suessiales</taxon>
        <taxon>Symbiodiniaceae</taxon>
        <taxon>Durusdinium</taxon>
    </lineage>
</organism>
<comment type="caution">
    <text evidence="3">The sequence shown here is derived from an EMBL/GenBank/DDBJ whole genome shotgun (WGS) entry which is preliminary data.</text>
</comment>
<feature type="domain" description="Amidase" evidence="1">
    <location>
        <begin position="28"/>
        <end position="206"/>
    </location>
</feature>
<keyword evidence="4" id="KW-1185">Reference proteome</keyword>
<dbReference type="EMBL" id="CAXAMM010006247">
    <property type="protein sequence ID" value="CAK9010367.1"/>
    <property type="molecule type" value="Genomic_DNA"/>
</dbReference>
<dbReference type="PANTHER" id="PTHR43372:SF4">
    <property type="entry name" value="FATTY-ACID AMIDE HYDROLASE 2"/>
    <property type="match status" value="1"/>
</dbReference>
<dbReference type="InterPro" id="IPR036928">
    <property type="entry name" value="AS_sf"/>
</dbReference>
<dbReference type="SUPFAM" id="SSF75304">
    <property type="entry name" value="Amidase signature (AS) enzymes"/>
    <property type="match status" value="1"/>
</dbReference>
<proteinExistence type="predicted"/>
<gene>
    <name evidence="2" type="ORF">SCF082_LOCUS10631</name>
    <name evidence="3" type="ORF">SCF082_LOCUS10644</name>
</gene>
<dbReference type="EMBL" id="CAXAMM010006236">
    <property type="protein sequence ID" value="CAK9010334.1"/>
    <property type="molecule type" value="Genomic_DNA"/>
</dbReference>
<sequence length="535" mass="58529">MDVPPWVYTTSATKLCQLIREGKLRSSELLEAFIAKVESESHINAVVVKHYAAARSRAAAADQCWIKSTGSQLWGRLHGLPMTVKEELTVEGIRGLQVDGQEEDVPTASCAAVQRLIDEGAIIFGKTNVPARCKDWQTFNNTFGPTANPHDCQRTCGGSSGGSCVAVACGHTPVELGGDVAGSIRIPAAFCGVFGMQGTYGRVPTSFWNEPLHNWLGKNKQGASDGLKTLCAPMMDLSSANLIDPHVFKVIGPICKFAEDLALLNSVLERQTGIVSEVSEKQRSPTSPPPKQFRLTFLSEMCPNRPEPLEPALSDAVRASFHSLQEKLKQYSGSNTSSVVVPLRAAFPEDFADISYSLYRQILANKETAFHPDVMIRRQWCRTVWNAFFDANGVDAVLMPISPTLPFLRNEVVGTDAYTPERFVWTNDSVGKPAEPRSYADFFYWPHFSILAQLPSVSVPCGSIELPNLHVSCYSSSGDGVQPIVAMDSPSSRQTEKRSGHKLCKVPIGFQLVSRPHADAWLVSMAEEIKRVSEA</sequence>
<dbReference type="PANTHER" id="PTHR43372">
    <property type="entry name" value="FATTY-ACID AMIDE HYDROLASE"/>
    <property type="match status" value="1"/>
</dbReference>
<evidence type="ECO:0000259" key="1">
    <source>
        <dbReference type="Pfam" id="PF01425"/>
    </source>
</evidence>
<protein>
    <submittedName>
        <fullName evidence="3">Glutamyl-tRNA(Gln) amidotransferase subunit A (Glu-ADT subunit A)</fullName>
    </submittedName>
</protein>
<name>A0ABP0J7N8_9DINO</name>
<evidence type="ECO:0000313" key="2">
    <source>
        <dbReference type="EMBL" id="CAK9010334.1"/>
    </source>
</evidence>
<dbReference type="Pfam" id="PF01425">
    <property type="entry name" value="Amidase"/>
    <property type="match status" value="1"/>
</dbReference>
<dbReference type="InterPro" id="IPR052739">
    <property type="entry name" value="FAAH2"/>
</dbReference>
<dbReference type="Gene3D" id="3.90.1300.10">
    <property type="entry name" value="Amidase signature (AS) domain"/>
    <property type="match status" value="1"/>
</dbReference>